<evidence type="ECO:0000313" key="2">
    <source>
        <dbReference type="EMBL" id="RIB09464.1"/>
    </source>
</evidence>
<dbReference type="OrthoDB" id="4953at2759"/>
<proteinExistence type="predicted"/>
<gene>
    <name evidence="2" type="ORF">C2G38_2208883</name>
</gene>
<dbReference type="AlphaFoldDB" id="A0A397UH66"/>
<sequence>MFICVIIIVYWIFFHIILIYSKNFVQEYLERDNLADIPYFIQFDRILFKSLQNLPLNRPNGEHLTFEQLVNELNKDTVSYEHTWGIRGFEGMICFSIKVEASRYATGIQWLRDLLWNTEFTAER</sequence>
<dbReference type="EMBL" id="QKWP01001372">
    <property type="protein sequence ID" value="RIB09464.1"/>
    <property type="molecule type" value="Genomic_DNA"/>
</dbReference>
<reference evidence="2 3" key="1">
    <citation type="submission" date="2018-06" db="EMBL/GenBank/DDBJ databases">
        <title>Comparative genomics reveals the genomic features of Rhizophagus irregularis, R. cerebriforme, R. diaphanum and Gigaspora rosea, and their symbiotic lifestyle signature.</title>
        <authorList>
            <person name="Morin E."/>
            <person name="San Clemente H."/>
            <person name="Chen E.C.H."/>
            <person name="De La Providencia I."/>
            <person name="Hainaut M."/>
            <person name="Kuo A."/>
            <person name="Kohler A."/>
            <person name="Murat C."/>
            <person name="Tang N."/>
            <person name="Roy S."/>
            <person name="Loubradou J."/>
            <person name="Henrissat B."/>
            <person name="Grigoriev I.V."/>
            <person name="Corradi N."/>
            <person name="Roux C."/>
            <person name="Martin F.M."/>
        </authorList>
    </citation>
    <scope>NUCLEOTIDE SEQUENCE [LARGE SCALE GENOMIC DNA]</scope>
    <source>
        <strain evidence="2 3">DAOM 194757</strain>
    </source>
</reference>
<protein>
    <submittedName>
        <fullName evidence="2">Uncharacterized protein</fullName>
    </submittedName>
</protein>
<comment type="caution">
    <text evidence="2">The sequence shown here is derived from an EMBL/GenBank/DDBJ whole genome shotgun (WGS) entry which is preliminary data.</text>
</comment>
<dbReference type="Proteomes" id="UP000266673">
    <property type="component" value="Unassembled WGS sequence"/>
</dbReference>
<keyword evidence="1" id="KW-0472">Membrane</keyword>
<accession>A0A397UH66</accession>
<organism evidence="2 3">
    <name type="scientific">Gigaspora rosea</name>
    <dbReference type="NCBI Taxonomy" id="44941"/>
    <lineage>
        <taxon>Eukaryota</taxon>
        <taxon>Fungi</taxon>
        <taxon>Fungi incertae sedis</taxon>
        <taxon>Mucoromycota</taxon>
        <taxon>Glomeromycotina</taxon>
        <taxon>Glomeromycetes</taxon>
        <taxon>Diversisporales</taxon>
        <taxon>Gigasporaceae</taxon>
        <taxon>Gigaspora</taxon>
    </lineage>
</organism>
<evidence type="ECO:0000256" key="1">
    <source>
        <dbReference type="SAM" id="Phobius"/>
    </source>
</evidence>
<name>A0A397UH66_9GLOM</name>
<evidence type="ECO:0000313" key="3">
    <source>
        <dbReference type="Proteomes" id="UP000266673"/>
    </source>
</evidence>
<keyword evidence="3" id="KW-1185">Reference proteome</keyword>
<dbReference type="STRING" id="44941.A0A397UH66"/>
<feature type="transmembrane region" description="Helical" evidence="1">
    <location>
        <begin position="6"/>
        <end position="25"/>
    </location>
</feature>
<keyword evidence="1" id="KW-0812">Transmembrane</keyword>
<keyword evidence="1" id="KW-1133">Transmembrane helix</keyword>